<dbReference type="Proteomes" id="UP000020529">
    <property type="component" value="Unassembled WGS sequence"/>
</dbReference>
<protein>
    <submittedName>
        <fullName evidence="1">Uncharacterized protein</fullName>
    </submittedName>
</protein>
<accession>A0A015UL76</accession>
<reference evidence="1 2" key="1">
    <citation type="submission" date="2014-02" db="EMBL/GenBank/DDBJ databases">
        <authorList>
            <person name="Sears C."/>
            <person name="Carroll K."/>
            <person name="Sack B.R."/>
            <person name="Qadri F."/>
            <person name="Myers L.L."/>
            <person name="Chung G.-T."/>
            <person name="Escheverria P."/>
            <person name="Fraser C.M."/>
            <person name="Sadzewicz L."/>
            <person name="Shefchek K.A."/>
            <person name="Tallon L."/>
            <person name="Das S.P."/>
            <person name="Daugherty S."/>
            <person name="Mongodin E.F."/>
        </authorList>
    </citation>
    <scope>NUCLEOTIDE SEQUENCE [LARGE SCALE GENOMIC DNA]</scope>
    <source>
        <strain evidence="2">3988T(B)14</strain>
    </source>
</reference>
<comment type="caution">
    <text evidence="1">The sequence shown here is derived from an EMBL/GenBank/DDBJ whole genome shotgun (WGS) entry which is preliminary data.</text>
</comment>
<dbReference type="AlphaFoldDB" id="A0A015UL76"/>
<evidence type="ECO:0000313" key="1">
    <source>
        <dbReference type="EMBL" id="EXY74638.1"/>
    </source>
</evidence>
<evidence type="ECO:0000313" key="2">
    <source>
        <dbReference type="Proteomes" id="UP000020529"/>
    </source>
</evidence>
<proteinExistence type="predicted"/>
<organism evidence="1 2">
    <name type="scientific">Bacteroides fragilis str. 3988T(B)14</name>
    <dbReference type="NCBI Taxonomy" id="1339315"/>
    <lineage>
        <taxon>Bacteria</taxon>
        <taxon>Pseudomonadati</taxon>
        <taxon>Bacteroidota</taxon>
        <taxon>Bacteroidia</taxon>
        <taxon>Bacteroidales</taxon>
        <taxon>Bacteroidaceae</taxon>
        <taxon>Bacteroides</taxon>
    </lineage>
</organism>
<dbReference type="EMBL" id="JGCY01000276">
    <property type="protein sequence ID" value="EXY74638.1"/>
    <property type="molecule type" value="Genomic_DNA"/>
</dbReference>
<dbReference type="PATRIC" id="fig|1339315.3.peg.2332"/>
<sequence length="46" mass="5447">MFHSFLLTIKDESAVPHVTHLHAVPTFWKHYVHSQILIRSCIFKCK</sequence>
<name>A0A015UL76_BACFG</name>
<gene>
    <name evidence="1" type="ORF">M124_1560</name>
</gene>